<dbReference type="EMBL" id="JAQQWM010000003">
    <property type="protein sequence ID" value="KAK8071588.1"/>
    <property type="molecule type" value="Genomic_DNA"/>
</dbReference>
<organism evidence="2 3">
    <name type="scientific">Apiospora saccharicola</name>
    <dbReference type="NCBI Taxonomy" id="335842"/>
    <lineage>
        <taxon>Eukaryota</taxon>
        <taxon>Fungi</taxon>
        <taxon>Dikarya</taxon>
        <taxon>Ascomycota</taxon>
        <taxon>Pezizomycotina</taxon>
        <taxon>Sordariomycetes</taxon>
        <taxon>Xylariomycetidae</taxon>
        <taxon>Amphisphaeriales</taxon>
        <taxon>Apiosporaceae</taxon>
        <taxon>Apiospora</taxon>
    </lineage>
</organism>
<comment type="caution">
    <text evidence="2">The sequence shown here is derived from an EMBL/GenBank/DDBJ whole genome shotgun (WGS) entry which is preliminary data.</text>
</comment>
<evidence type="ECO:0000313" key="3">
    <source>
        <dbReference type="Proteomes" id="UP001446871"/>
    </source>
</evidence>
<reference evidence="2 3" key="1">
    <citation type="submission" date="2023-01" db="EMBL/GenBank/DDBJ databases">
        <title>Analysis of 21 Apiospora genomes using comparative genomics revels a genus with tremendous synthesis potential of carbohydrate active enzymes and secondary metabolites.</title>
        <authorList>
            <person name="Sorensen T."/>
        </authorList>
    </citation>
    <scope>NUCLEOTIDE SEQUENCE [LARGE SCALE GENOMIC DNA]</scope>
    <source>
        <strain evidence="2 3">CBS 83171</strain>
    </source>
</reference>
<name>A0ABR1VK55_9PEZI</name>
<dbReference type="Proteomes" id="UP001446871">
    <property type="component" value="Unassembled WGS sequence"/>
</dbReference>
<accession>A0ABR1VK55</accession>
<keyword evidence="1" id="KW-1133">Transmembrane helix</keyword>
<evidence type="ECO:0008006" key="4">
    <source>
        <dbReference type="Google" id="ProtNLM"/>
    </source>
</evidence>
<keyword evidence="1" id="KW-0472">Membrane</keyword>
<keyword evidence="3" id="KW-1185">Reference proteome</keyword>
<protein>
    <recommendedName>
        <fullName evidence="4">Peptidase metallopeptidase domain-containing protein</fullName>
    </recommendedName>
</protein>
<gene>
    <name evidence="2" type="ORF">PG996_004936</name>
</gene>
<dbReference type="InterPro" id="IPR024079">
    <property type="entry name" value="MetalloPept_cat_dom_sf"/>
</dbReference>
<feature type="transmembrane region" description="Helical" evidence="1">
    <location>
        <begin position="47"/>
        <end position="67"/>
    </location>
</feature>
<evidence type="ECO:0000313" key="2">
    <source>
        <dbReference type="EMBL" id="KAK8071588.1"/>
    </source>
</evidence>
<dbReference type="Gene3D" id="3.40.390.10">
    <property type="entry name" value="Collagenase (Catalytic Domain)"/>
    <property type="match status" value="1"/>
</dbReference>
<proteinExistence type="predicted"/>
<sequence>MLKEAYDDWKVAPFTISFLYLSGLIFSVGVFYTFVDVLEDTLLKAKACLWMFAFLSLGFITGFCFVSERARTLGLDMGSGLHQEPLVPDLRNYEAPPKYKSDRMEIWLTVRFLNGSDEERELVRAVVEKHYHDIDLPIRLTFAKPGDHEFPAIRVLFTTSGVSKSQVGFWPRSYDPDEPTMSLNIASLSPEWKQGTILHQFGHALGFRHLYGHPESEAQRKEAGRLVRGRDWLCFNCIRRNYTPLSINGRKLFEDPKSIMYYPVDPGETDSTAAEISINTALSEGDKMRLLSLYPAYMPFDLCPGIVIAPQIPTPSYFESLRVIERRVALERNQKDQ</sequence>
<dbReference type="SUPFAM" id="SSF55486">
    <property type="entry name" value="Metalloproteases ('zincins'), catalytic domain"/>
    <property type="match status" value="1"/>
</dbReference>
<keyword evidence="1" id="KW-0812">Transmembrane</keyword>
<evidence type="ECO:0000256" key="1">
    <source>
        <dbReference type="SAM" id="Phobius"/>
    </source>
</evidence>
<feature type="transmembrane region" description="Helical" evidence="1">
    <location>
        <begin position="12"/>
        <end position="35"/>
    </location>
</feature>